<dbReference type="PANTHER" id="PTHR42951">
    <property type="entry name" value="METALLO-BETA-LACTAMASE DOMAIN-CONTAINING"/>
    <property type="match status" value="1"/>
</dbReference>
<dbReference type="Pfam" id="PF00753">
    <property type="entry name" value="Lactamase_B"/>
    <property type="match status" value="1"/>
</dbReference>
<dbReference type="AlphaFoldDB" id="A0A2T2ZYJ2"/>
<evidence type="ECO:0000259" key="1">
    <source>
        <dbReference type="SMART" id="SM00849"/>
    </source>
</evidence>
<name>A0A2T2ZYJ2_9PEZI</name>
<evidence type="ECO:0000313" key="2">
    <source>
        <dbReference type="EMBL" id="PSR79586.1"/>
    </source>
</evidence>
<dbReference type="SMART" id="SM00849">
    <property type="entry name" value="Lactamase_B"/>
    <property type="match status" value="1"/>
</dbReference>
<sequence>MTPPSQPPPTTCFSCTRLNASTFRIVEDDQWSENPFIYAKLCAAAIVIIDTGCGGAARDPAVQLTSLREFLETYPVDDNGGKPLNPGGSKAYEVVCTHCHYDHIGGIEGITETQHPSSIWASANIKSFILDDLPTSSLCRYVGMKTPSYSVSHWAQDGQVMRHTSASAGTSHDLDGLVLYHAPGHTPDSLAIWDPHERFLFVGDTLYEWAPILFPSGAGDLSSYSSTIFKLRDLIRGWNSTTVDEDEDHDSAQTGSATRLSRVRMACGHVTSAVDAQEFVLEVDKFFSQVTRGLIEGQDAGEQRGVPLVKYERHDGRISFIGPKALFNASLVGQCPV</sequence>
<dbReference type="PANTHER" id="PTHR42951:SF4">
    <property type="entry name" value="ACYL-COENZYME A THIOESTERASE MBLAC2"/>
    <property type="match status" value="1"/>
</dbReference>
<keyword evidence="3" id="KW-1185">Reference proteome</keyword>
<gene>
    <name evidence="2" type="ORF">BD289DRAFT_375313</name>
</gene>
<accession>A0A2T2ZYJ2</accession>
<reference evidence="2 3" key="1">
    <citation type="journal article" date="2018" name="Mycol. Prog.">
        <title>Coniella lustricola, a new species from submerged detritus.</title>
        <authorList>
            <person name="Raudabaugh D.B."/>
            <person name="Iturriaga T."/>
            <person name="Carver A."/>
            <person name="Mondo S."/>
            <person name="Pangilinan J."/>
            <person name="Lipzen A."/>
            <person name="He G."/>
            <person name="Amirebrahimi M."/>
            <person name="Grigoriev I.V."/>
            <person name="Miller A.N."/>
        </authorList>
    </citation>
    <scope>NUCLEOTIDE SEQUENCE [LARGE SCALE GENOMIC DNA]</scope>
    <source>
        <strain evidence="2 3">B22-T-1</strain>
    </source>
</reference>
<dbReference type="Gene3D" id="3.60.15.10">
    <property type="entry name" value="Ribonuclease Z/Hydroxyacylglutathione hydrolase-like"/>
    <property type="match status" value="1"/>
</dbReference>
<dbReference type="STRING" id="2025994.A0A2T2ZYJ2"/>
<dbReference type="Proteomes" id="UP000241462">
    <property type="component" value="Unassembled WGS sequence"/>
</dbReference>
<dbReference type="InterPro" id="IPR001279">
    <property type="entry name" value="Metallo-B-lactamas"/>
</dbReference>
<dbReference type="InterPro" id="IPR050855">
    <property type="entry name" value="NDM-1-like"/>
</dbReference>
<dbReference type="InterPro" id="IPR036866">
    <property type="entry name" value="RibonucZ/Hydroxyglut_hydro"/>
</dbReference>
<proteinExistence type="predicted"/>
<dbReference type="CDD" id="cd06262">
    <property type="entry name" value="metallo-hydrolase-like_MBL-fold"/>
    <property type="match status" value="1"/>
</dbReference>
<dbReference type="EMBL" id="KZ678562">
    <property type="protein sequence ID" value="PSR79586.1"/>
    <property type="molecule type" value="Genomic_DNA"/>
</dbReference>
<protein>
    <submittedName>
        <fullName evidence="2">Beta-lactamase-like protein</fullName>
    </submittedName>
</protein>
<dbReference type="SUPFAM" id="SSF56281">
    <property type="entry name" value="Metallo-hydrolase/oxidoreductase"/>
    <property type="match status" value="1"/>
</dbReference>
<organism evidence="2 3">
    <name type="scientific">Coniella lustricola</name>
    <dbReference type="NCBI Taxonomy" id="2025994"/>
    <lineage>
        <taxon>Eukaryota</taxon>
        <taxon>Fungi</taxon>
        <taxon>Dikarya</taxon>
        <taxon>Ascomycota</taxon>
        <taxon>Pezizomycotina</taxon>
        <taxon>Sordariomycetes</taxon>
        <taxon>Sordariomycetidae</taxon>
        <taxon>Diaporthales</taxon>
        <taxon>Schizoparmaceae</taxon>
        <taxon>Coniella</taxon>
    </lineage>
</organism>
<dbReference type="OrthoDB" id="3341310at2759"/>
<dbReference type="InParanoid" id="A0A2T2ZYJ2"/>
<evidence type="ECO:0000313" key="3">
    <source>
        <dbReference type="Proteomes" id="UP000241462"/>
    </source>
</evidence>
<feature type="domain" description="Metallo-beta-lactamase" evidence="1">
    <location>
        <begin position="34"/>
        <end position="238"/>
    </location>
</feature>